<feature type="region of interest" description="Disordered" evidence="5">
    <location>
        <begin position="24"/>
        <end position="47"/>
    </location>
</feature>
<evidence type="ECO:0000259" key="7">
    <source>
        <dbReference type="PROSITE" id="PS50983"/>
    </source>
</evidence>
<evidence type="ECO:0000256" key="1">
    <source>
        <dbReference type="ARBA" id="ARBA00004196"/>
    </source>
</evidence>
<reference evidence="9" key="1">
    <citation type="journal article" date="2019" name="Int. J. Syst. Evol. Microbiol.">
        <title>The Global Catalogue of Microorganisms (GCM) 10K type strain sequencing project: providing services to taxonomists for standard genome sequencing and annotation.</title>
        <authorList>
            <consortium name="The Broad Institute Genomics Platform"/>
            <consortium name="The Broad Institute Genome Sequencing Center for Infectious Disease"/>
            <person name="Wu L."/>
            <person name="Ma J."/>
        </authorList>
    </citation>
    <scope>NUCLEOTIDE SEQUENCE [LARGE SCALE GENOMIC DNA]</scope>
    <source>
        <strain evidence="9">ZS-22-S1</strain>
    </source>
</reference>
<feature type="chain" id="PRO_5046085315" evidence="6">
    <location>
        <begin position="19"/>
        <end position="325"/>
    </location>
</feature>
<dbReference type="InterPro" id="IPR002491">
    <property type="entry name" value="ABC_transptr_periplasmic_BD"/>
</dbReference>
<gene>
    <name evidence="8" type="ORF">ACFPCV_34605</name>
</gene>
<dbReference type="PROSITE" id="PS51257">
    <property type="entry name" value="PROKAR_LIPOPROTEIN"/>
    <property type="match status" value="1"/>
</dbReference>
<sequence>MRTTRVIIGLSVAAALFAAGCGTTEEAGGGEPAANSGDPVTVTDSRGKEIKLDAPARRVAATEWNGVEHLVSLGVMPVAVSDIKGYEQWSSAAPLDDTPTDIGTRGEPSIDTLGALDLDLVIVTDSLTEGALEQIEAKIPVLLIKGNDAKDSIGTMFETLDMIATATGTEDKAAQLKSDFDAKLAEGKAEVDKLGATGEKVAFSDAYADAGTVSIRPFAKGSLVADVFERIGLENAWTMEGDPAYGLAQADVEGLTQLGDVRFWYMANDGEGDPYTDVLADNAIWQNLPFVKSGKVHRFPDSLWMFGGPLSMEQYVDAAIDALKA</sequence>
<keyword evidence="4 6" id="KW-0732">Signal</keyword>
<dbReference type="Proteomes" id="UP001595859">
    <property type="component" value="Unassembled WGS sequence"/>
</dbReference>
<dbReference type="PANTHER" id="PTHR30532:SF1">
    <property type="entry name" value="IRON(3+)-HYDROXAMATE-BINDING PROTEIN FHUD"/>
    <property type="match status" value="1"/>
</dbReference>
<dbReference type="RefSeq" id="WP_378061261.1">
    <property type="nucleotide sequence ID" value="NZ_JBHSIS010000023.1"/>
</dbReference>
<dbReference type="EMBL" id="JBHSIS010000023">
    <property type="protein sequence ID" value="MFC4858657.1"/>
    <property type="molecule type" value="Genomic_DNA"/>
</dbReference>
<evidence type="ECO:0000256" key="3">
    <source>
        <dbReference type="ARBA" id="ARBA00022448"/>
    </source>
</evidence>
<dbReference type="Gene3D" id="3.40.50.1980">
    <property type="entry name" value="Nitrogenase molybdenum iron protein domain"/>
    <property type="match status" value="2"/>
</dbReference>
<keyword evidence="3" id="KW-0813">Transport</keyword>
<keyword evidence="9" id="KW-1185">Reference proteome</keyword>
<dbReference type="CDD" id="cd01146">
    <property type="entry name" value="FhuD"/>
    <property type="match status" value="1"/>
</dbReference>
<accession>A0ABV9SBH4</accession>
<evidence type="ECO:0000256" key="5">
    <source>
        <dbReference type="SAM" id="MobiDB-lite"/>
    </source>
</evidence>
<evidence type="ECO:0000313" key="9">
    <source>
        <dbReference type="Proteomes" id="UP001595859"/>
    </source>
</evidence>
<name>A0ABV9SBH4_9PSEU</name>
<dbReference type="PANTHER" id="PTHR30532">
    <property type="entry name" value="IRON III DICITRATE-BINDING PERIPLASMIC PROTEIN"/>
    <property type="match status" value="1"/>
</dbReference>
<comment type="subcellular location">
    <subcellularLocation>
        <location evidence="1">Cell envelope</location>
    </subcellularLocation>
</comment>
<evidence type="ECO:0000313" key="8">
    <source>
        <dbReference type="EMBL" id="MFC4858657.1"/>
    </source>
</evidence>
<evidence type="ECO:0000256" key="4">
    <source>
        <dbReference type="ARBA" id="ARBA00022729"/>
    </source>
</evidence>
<organism evidence="8 9">
    <name type="scientific">Actinophytocola glycyrrhizae</name>
    <dbReference type="NCBI Taxonomy" id="2044873"/>
    <lineage>
        <taxon>Bacteria</taxon>
        <taxon>Bacillati</taxon>
        <taxon>Actinomycetota</taxon>
        <taxon>Actinomycetes</taxon>
        <taxon>Pseudonocardiales</taxon>
        <taxon>Pseudonocardiaceae</taxon>
    </lineage>
</organism>
<dbReference type="Pfam" id="PF01497">
    <property type="entry name" value="Peripla_BP_2"/>
    <property type="match status" value="1"/>
</dbReference>
<evidence type="ECO:0000256" key="2">
    <source>
        <dbReference type="ARBA" id="ARBA00008814"/>
    </source>
</evidence>
<proteinExistence type="inferred from homology"/>
<evidence type="ECO:0000256" key="6">
    <source>
        <dbReference type="SAM" id="SignalP"/>
    </source>
</evidence>
<dbReference type="PROSITE" id="PS50983">
    <property type="entry name" value="FE_B12_PBP"/>
    <property type="match status" value="1"/>
</dbReference>
<protein>
    <submittedName>
        <fullName evidence="8">ABC transporter substrate-binding protein</fullName>
    </submittedName>
</protein>
<comment type="caution">
    <text evidence="8">The sequence shown here is derived from an EMBL/GenBank/DDBJ whole genome shotgun (WGS) entry which is preliminary data.</text>
</comment>
<dbReference type="InterPro" id="IPR051313">
    <property type="entry name" value="Bact_iron-sidero_bind"/>
</dbReference>
<feature type="domain" description="Fe/B12 periplasmic-binding" evidence="7">
    <location>
        <begin position="58"/>
        <end position="325"/>
    </location>
</feature>
<comment type="similarity">
    <text evidence="2">Belongs to the bacterial solute-binding protein 8 family.</text>
</comment>
<dbReference type="SUPFAM" id="SSF53807">
    <property type="entry name" value="Helical backbone' metal receptor"/>
    <property type="match status" value="1"/>
</dbReference>
<feature type="signal peptide" evidence="6">
    <location>
        <begin position="1"/>
        <end position="18"/>
    </location>
</feature>